<evidence type="ECO:0000256" key="2">
    <source>
        <dbReference type="ARBA" id="ARBA00012513"/>
    </source>
</evidence>
<dbReference type="PANTHER" id="PTHR43289">
    <property type="entry name" value="MITOGEN-ACTIVATED PROTEIN KINASE KINASE KINASE 20-RELATED"/>
    <property type="match status" value="1"/>
</dbReference>
<dbReference type="SMART" id="SM00220">
    <property type="entry name" value="S_TKc"/>
    <property type="match status" value="1"/>
</dbReference>
<accession>A0A1S1NMY7</accession>
<dbReference type="PROSITE" id="PS00108">
    <property type="entry name" value="PROTEIN_KINASE_ST"/>
    <property type="match status" value="1"/>
</dbReference>
<keyword evidence="17" id="KW-1185">Reference proteome</keyword>
<evidence type="ECO:0000313" key="16">
    <source>
        <dbReference type="EMBL" id="OHV05375.1"/>
    </source>
</evidence>
<dbReference type="PANTHER" id="PTHR43289:SF6">
    <property type="entry name" value="SERINE_THREONINE-PROTEIN KINASE NEKL-3"/>
    <property type="match status" value="1"/>
</dbReference>
<evidence type="ECO:0000256" key="3">
    <source>
        <dbReference type="ARBA" id="ARBA00022475"/>
    </source>
</evidence>
<comment type="subcellular location">
    <subcellularLocation>
        <location evidence="1">Cell membrane</location>
        <topology evidence="1">Single-pass membrane protein</topology>
    </subcellularLocation>
</comment>
<evidence type="ECO:0000256" key="7">
    <source>
        <dbReference type="ARBA" id="ARBA00022741"/>
    </source>
</evidence>
<dbReference type="InterPro" id="IPR017441">
    <property type="entry name" value="Protein_kinase_ATP_BS"/>
</dbReference>
<evidence type="ECO:0000256" key="5">
    <source>
        <dbReference type="ARBA" id="ARBA00022679"/>
    </source>
</evidence>
<keyword evidence="3" id="KW-1003">Cell membrane</keyword>
<dbReference type="Proteomes" id="UP000179734">
    <property type="component" value="Unassembled WGS sequence"/>
</dbReference>
<feature type="transmembrane region" description="Helical" evidence="14">
    <location>
        <begin position="387"/>
        <end position="407"/>
    </location>
</feature>
<evidence type="ECO:0000256" key="6">
    <source>
        <dbReference type="ARBA" id="ARBA00022692"/>
    </source>
</evidence>
<dbReference type="InterPro" id="IPR000719">
    <property type="entry name" value="Prot_kinase_dom"/>
</dbReference>
<keyword evidence="5" id="KW-0808">Transferase</keyword>
<dbReference type="PROSITE" id="PS00107">
    <property type="entry name" value="PROTEIN_KINASE_ATP"/>
    <property type="match status" value="1"/>
</dbReference>
<evidence type="ECO:0000313" key="17">
    <source>
        <dbReference type="Proteomes" id="UP000179734"/>
    </source>
</evidence>
<comment type="caution">
    <text evidence="16">The sequence shown here is derived from an EMBL/GenBank/DDBJ whole genome shotgun (WGS) entry which is preliminary data.</text>
</comment>
<dbReference type="PROSITE" id="PS50011">
    <property type="entry name" value="PROTEIN_KINASE_DOM"/>
    <property type="match status" value="1"/>
</dbReference>
<dbReference type="EMBL" id="MLQM01000018">
    <property type="protein sequence ID" value="OHV05375.1"/>
    <property type="molecule type" value="Genomic_DNA"/>
</dbReference>
<feature type="domain" description="Protein kinase" evidence="15">
    <location>
        <begin position="10"/>
        <end position="267"/>
    </location>
</feature>
<dbReference type="CDD" id="cd14014">
    <property type="entry name" value="STKc_PknB_like"/>
    <property type="match status" value="1"/>
</dbReference>
<keyword evidence="8" id="KW-0418">Kinase</keyword>
<feature type="binding site" evidence="12">
    <location>
        <position position="39"/>
    </location>
    <ligand>
        <name>ATP</name>
        <dbReference type="ChEBI" id="CHEBI:30616"/>
    </ligand>
</feature>
<organism evidence="16 17">
    <name type="scientific">Mycobacterium talmoniae</name>
    <dbReference type="NCBI Taxonomy" id="1858794"/>
    <lineage>
        <taxon>Bacteria</taxon>
        <taxon>Bacillati</taxon>
        <taxon>Actinomycetota</taxon>
        <taxon>Actinomycetes</taxon>
        <taxon>Mycobacteriales</taxon>
        <taxon>Mycobacteriaceae</taxon>
        <taxon>Mycobacterium</taxon>
    </lineage>
</organism>
<sequence>MVAESSFGRYELRATLGQGGMGQVFRAYDTATDREVALKVLAPQVAADETFQQRFRREAHLAARLNDPHVVPIHSYGEIDGRLYVDMRLIEGQDLGTVLRAGALDPARAVRIVEQVAEALDAAHASGLVHRDVKPPNILVTARDFVYVIDFGIARQTGATRFTSTGAAIGTFAYMAPERFETGDGGPGVDIYALACVLHECLTGRSPFGGGSMEQQIAGHLTKPPPRPSEAGASPAFDDVIAMGMAKDPAQRFQSAVALAEAARAALDGGARAMTPEVPPTLLAATQLAPTHFASTPPVPFALTPPPVGAGWPSPPAEAGWPPPHHPQRSYPGTGHGRSGADSAAVQQVRRSPYFAAAGISMILIATPAAFVLWAHRSDNHGVLFPGPWITTSVLLGLVAMPFALIAMGSRAAGRRTVIASWVTCVALFLVALIRLSMLSPGKSENSPTFHWLALIEFAITIAGMVGVGIIPRSVFNWFGKFWSIILIGGGVVNAATHLAIVGIEFDSAYQTMKGFAAFGISQLIFFLAVVGLGATIILNRVATSSAETVR</sequence>
<dbReference type="GO" id="GO:0005524">
    <property type="term" value="F:ATP binding"/>
    <property type="evidence" value="ECO:0007669"/>
    <property type="project" value="UniProtKB-UniRule"/>
</dbReference>
<evidence type="ECO:0000256" key="12">
    <source>
        <dbReference type="PROSITE-ProRule" id="PRU10141"/>
    </source>
</evidence>
<reference evidence="16 17" key="1">
    <citation type="submission" date="2016-10" db="EMBL/GenBank/DDBJ databases">
        <title>Genome sequence of Mycobacterium talmonii.</title>
        <authorList>
            <person name="Greninger A.L."/>
            <person name="Elliott B."/>
            <person name="Vasireddy S."/>
            <person name="Vasireddy R."/>
        </authorList>
    </citation>
    <scope>NUCLEOTIDE SEQUENCE [LARGE SCALE GENOMIC DNA]</scope>
    <source>
        <strain evidence="17">NE-TNMC-100812</strain>
    </source>
</reference>
<dbReference type="GO" id="GO:0005886">
    <property type="term" value="C:plasma membrane"/>
    <property type="evidence" value="ECO:0007669"/>
    <property type="project" value="UniProtKB-SubCell"/>
</dbReference>
<dbReference type="GO" id="GO:0004674">
    <property type="term" value="F:protein serine/threonine kinase activity"/>
    <property type="evidence" value="ECO:0007669"/>
    <property type="project" value="UniProtKB-KW"/>
</dbReference>
<keyword evidence="7 12" id="KW-0547">Nucleotide-binding</keyword>
<keyword evidence="10 14" id="KW-1133">Transmembrane helix</keyword>
<dbReference type="SUPFAM" id="SSF56112">
    <property type="entry name" value="Protein kinase-like (PK-like)"/>
    <property type="match status" value="1"/>
</dbReference>
<feature type="transmembrane region" description="Helical" evidence="14">
    <location>
        <begin position="516"/>
        <end position="539"/>
    </location>
</feature>
<dbReference type="InterPro" id="IPR011009">
    <property type="entry name" value="Kinase-like_dom_sf"/>
</dbReference>
<evidence type="ECO:0000256" key="8">
    <source>
        <dbReference type="ARBA" id="ARBA00022777"/>
    </source>
</evidence>
<dbReference type="InterPro" id="IPR008271">
    <property type="entry name" value="Ser/Thr_kinase_AS"/>
</dbReference>
<keyword evidence="9 12" id="KW-0067">ATP-binding</keyword>
<dbReference type="GO" id="GO:0080090">
    <property type="term" value="P:regulation of primary metabolic process"/>
    <property type="evidence" value="ECO:0007669"/>
    <property type="project" value="UniProtKB-ARBA"/>
</dbReference>
<keyword evidence="6 14" id="KW-0812">Transmembrane</keyword>
<proteinExistence type="predicted"/>
<keyword evidence="4" id="KW-0723">Serine/threonine-protein kinase</keyword>
<evidence type="ECO:0000256" key="13">
    <source>
        <dbReference type="SAM" id="MobiDB-lite"/>
    </source>
</evidence>
<evidence type="ECO:0000256" key="14">
    <source>
        <dbReference type="SAM" id="Phobius"/>
    </source>
</evidence>
<protein>
    <recommendedName>
        <fullName evidence="2">non-specific serine/threonine protein kinase</fullName>
        <ecNumber evidence="2">2.7.11.1</ecNumber>
    </recommendedName>
</protein>
<evidence type="ECO:0000256" key="4">
    <source>
        <dbReference type="ARBA" id="ARBA00022527"/>
    </source>
</evidence>
<keyword evidence="11 14" id="KW-0472">Membrane</keyword>
<evidence type="ECO:0000256" key="9">
    <source>
        <dbReference type="ARBA" id="ARBA00022840"/>
    </source>
</evidence>
<dbReference type="FunFam" id="1.10.510.10:FF:000021">
    <property type="entry name" value="Serine/threonine protein kinase"/>
    <property type="match status" value="1"/>
</dbReference>
<feature type="compositionally biased region" description="Pro residues" evidence="13">
    <location>
        <begin position="309"/>
        <end position="325"/>
    </location>
</feature>
<dbReference type="Gene3D" id="1.10.510.10">
    <property type="entry name" value="Transferase(Phosphotransferase) domain 1"/>
    <property type="match status" value="1"/>
</dbReference>
<dbReference type="EC" id="2.7.11.1" evidence="2"/>
<feature type="region of interest" description="Disordered" evidence="13">
    <location>
        <begin position="309"/>
        <end position="343"/>
    </location>
</feature>
<feature type="transmembrane region" description="Helical" evidence="14">
    <location>
        <begin position="482"/>
        <end position="504"/>
    </location>
</feature>
<dbReference type="Pfam" id="PF00069">
    <property type="entry name" value="Pkinase"/>
    <property type="match status" value="1"/>
</dbReference>
<dbReference type="AlphaFoldDB" id="A0A1S1NMY7"/>
<evidence type="ECO:0000256" key="1">
    <source>
        <dbReference type="ARBA" id="ARBA00004162"/>
    </source>
</evidence>
<feature type="transmembrane region" description="Helical" evidence="14">
    <location>
        <begin position="450"/>
        <end position="470"/>
    </location>
</feature>
<gene>
    <name evidence="16" type="ORF">BKN37_05940</name>
</gene>
<feature type="transmembrane region" description="Helical" evidence="14">
    <location>
        <begin position="419"/>
        <end position="438"/>
    </location>
</feature>
<evidence type="ECO:0000259" key="15">
    <source>
        <dbReference type="PROSITE" id="PS50011"/>
    </source>
</evidence>
<evidence type="ECO:0000256" key="11">
    <source>
        <dbReference type="ARBA" id="ARBA00023136"/>
    </source>
</evidence>
<dbReference type="Gene3D" id="3.30.200.20">
    <property type="entry name" value="Phosphorylase Kinase, domain 1"/>
    <property type="match status" value="1"/>
</dbReference>
<feature type="transmembrane region" description="Helical" evidence="14">
    <location>
        <begin position="354"/>
        <end position="375"/>
    </location>
</feature>
<name>A0A1S1NMY7_9MYCO</name>
<evidence type="ECO:0000256" key="10">
    <source>
        <dbReference type="ARBA" id="ARBA00022989"/>
    </source>
</evidence>